<dbReference type="Pfam" id="PF24864">
    <property type="entry name" value="DUF7730"/>
    <property type="match status" value="1"/>
</dbReference>
<evidence type="ECO:0000313" key="2">
    <source>
        <dbReference type="EMBL" id="KAK3678722.1"/>
    </source>
</evidence>
<dbReference type="InterPro" id="IPR056632">
    <property type="entry name" value="DUF7730"/>
</dbReference>
<evidence type="ECO:0000313" key="3">
    <source>
        <dbReference type="Proteomes" id="UP001274830"/>
    </source>
</evidence>
<dbReference type="PANTHER" id="PTHR38790:SF4">
    <property type="entry name" value="2EXR DOMAIN-CONTAINING PROTEIN"/>
    <property type="match status" value="1"/>
</dbReference>
<feature type="domain" description="DUF7730" evidence="1">
    <location>
        <begin position="37"/>
        <end position="180"/>
    </location>
</feature>
<dbReference type="AlphaFoldDB" id="A0AAE1C5F8"/>
<evidence type="ECO:0000259" key="1">
    <source>
        <dbReference type="Pfam" id="PF24864"/>
    </source>
</evidence>
<gene>
    <name evidence="2" type="ORF">LTR78_001175</name>
</gene>
<protein>
    <recommendedName>
        <fullName evidence="1">DUF7730 domain-containing protein</fullName>
    </recommendedName>
</protein>
<organism evidence="2 3">
    <name type="scientific">Recurvomyces mirabilis</name>
    <dbReference type="NCBI Taxonomy" id="574656"/>
    <lineage>
        <taxon>Eukaryota</taxon>
        <taxon>Fungi</taxon>
        <taxon>Dikarya</taxon>
        <taxon>Ascomycota</taxon>
        <taxon>Pezizomycotina</taxon>
        <taxon>Dothideomycetes</taxon>
        <taxon>Dothideomycetidae</taxon>
        <taxon>Mycosphaerellales</taxon>
        <taxon>Teratosphaeriaceae</taxon>
        <taxon>Recurvomyces</taxon>
    </lineage>
</organism>
<comment type="caution">
    <text evidence="2">The sequence shown here is derived from an EMBL/GenBank/DDBJ whole genome shotgun (WGS) entry which is preliminary data.</text>
</comment>
<keyword evidence="3" id="KW-1185">Reference proteome</keyword>
<sequence>MAEDMVQTKKAIKPTKVLPAGHDGLPKRLQKIYAKNAQKSRLLDLPPELRTRVWSFVLCGHTIHLPGYQNGPRHQICKCDTPDSELLERLRAQIHVKDLYPERDLYAKCHADCTPGRGAHYDSGRRLSTAILQVCRQIHEEAALLPFHGNIFAAASLTSLASFAQHLLMEQARAIVEIVIYTHETYDPNTKTMAKTLVTRLRGVEKLTIFKPARDAYRYSSLSGVDMVMERQHLANCLKEIQIADVKIVAYDVDYRRRGVRDWGMSMLELREWEAGVEKAFHDACYWGEDA</sequence>
<dbReference type="Proteomes" id="UP001274830">
    <property type="component" value="Unassembled WGS sequence"/>
</dbReference>
<proteinExistence type="predicted"/>
<reference evidence="2" key="1">
    <citation type="submission" date="2023-07" db="EMBL/GenBank/DDBJ databases">
        <title>Black Yeasts Isolated from many extreme environments.</title>
        <authorList>
            <person name="Coleine C."/>
            <person name="Stajich J.E."/>
            <person name="Selbmann L."/>
        </authorList>
    </citation>
    <scope>NUCLEOTIDE SEQUENCE</scope>
    <source>
        <strain evidence="2">CCFEE 5485</strain>
    </source>
</reference>
<accession>A0AAE1C5F8</accession>
<name>A0AAE1C5F8_9PEZI</name>
<dbReference type="PANTHER" id="PTHR38790">
    <property type="entry name" value="2EXR DOMAIN-CONTAINING PROTEIN-RELATED"/>
    <property type="match status" value="1"/>
</dbReference>
<dbReference type="EMBL" id="JAUTXT010000003">
    <property type="protein sequence ID" value="KAK3678722.1"/>
    <property type="molecule type" value="Genomic_DNA"/>
</dbReference>